<sequence length="278" mass="31865">MKNKLVMATALTGALFVSSFGANAIQPIEAKAATTIESYKTEYQTTQNLMLRQKADFKESTKKITKVPKGSKVKRTKVYNIGKNSFAYITYKTSAGKTYKGFISNKYFKKVKTSNYVDMKKADYKLTAGMILRAEAGTSTNIKQIKHVKKGTKIKFKGYRTFNGQKFLYMNDGKVRGYLNAKYLKKVAESPFGKYVEIEYDTKNYFYQSNKISHIYPTLGDFDNWRWNVDYDAGTERVYGSQTYNGVNYYDTQVTKDIRGWVEASALKLVKYKNPPKD</sequence>
<dbReference type="Proteomes" id="UP000245938">
    <property type="component" value="Unassembled WGS sequence"/>
</dbReference>
<dbReference type="RefSeq" id="WP_109306396.1">
    <property type="nucleotide sequence ID" value="NZ_BJUF01000004.1"/>
</dbReference>
<evidence type="ECO:0000313" key="3">
    <source>
        <dbReference type="Proteomes" id="UP000245938"/>
    </source>
</evidence>
<gene>
    <name evidence="2" type="ORF">DEX24_10525</name>
</gene>
<evidence type="ECO:0000313" key="2">
    <source>
        <dbReference type="EMBL" id="PWI25000.1"/>
    </source>
</evidence>
<comment type="caution">
    <text evidence="2">The sequence shown here is derived from an EMBL/GenBank/DDBJ whole genome shotgun (WGS) entry which is preliminary data.</text>
</comment>
<keyword evidence="1" id="KW-0732">Signal</keyword>
<dbReference type="Gene3D" id="2.30.30.40">
    <property type="entry name" value="SH3 Domains"/>
    <property type="match status" value="1"/>
</dbReference>
<feature type="signal peptide" evidence="1">
    <location>
        <begin position="1"/>
        <end position="24"/>
    </location>
</feature>
<evidence type="ECO:0008006" key="4">
    <source>
        <dbReference type="Google" id="ProtNLM"/>
    </source>
</evidence>
<reference evidence="2 3" key="1">
    <citation type="submission" date="2018-05" db="EMBL/GenBank/DDBJ databases">
        <title>Kurthia sibirica genome sequence.</title>
        <authorList>
            <person name="Maclea K.S."/>
            <person name="Goen A.E."/>
        </authorList>
    </citation>
    <scope>NUCLEOTIDE SEQUENCE [LARGE SCALE GENOMIC DNA]</scope>
    <source>
        <strain evidence="2 3">ATCC 49154</strain>
    </source>
</reference>
<feature type="chain" id="PRO_5038568576" description="SH3b domain-containing protein" evidence="1">
    <location>
        <begin position="25"/>
        <end position="278"/>
    </location>
</feature>
<dbReference type="AlphaFoldDB" id="A0A2U3AKD6"/>
<protein>
    <recommendedName>
        <fullName evidence="4">SH3b domain-containing protein</fullName>
    </recommendedName>
</protein>
<proteinExistence type="predicted"/>
<name>A0A2U3AKD6_9BACL</name>
<organism evidence="2 3">
    <name type="scientific">Kurthia sibirica</name>
    <dbReference type="NCBI Taxonomy" id="202750"/>
    <lineage>
        <taxon>Bacteria</taxon>
        <taxon>Bacillati</taxon>
        <taxon>Bacillota</taxon>
        <taxon>Bacilli</taxon>
        <taxon>Bacillales</taxon>
        <taxon>Caryophanaceae</taxon>
        <taxon>Kurthia</taxon>
    </lineage>
</organism>
<dbReference type="EMBL" id="QFVR01000013">
    <property type="protein sequence ID" value="PWI25000.1"/>
    <property type="molecule type" value="Genomic_DNA"/>
</dbReference>
<dbReference type="OrthoDB" id="9816557at2"/>
<keyword evidence="3" id="KW-1185">Reference proteome</keyword>
<accession>A0A2U3AKD6</accession>
<evidence type="ECO:0000256" key="1">
    <source>
        <dbReference type="SAM" id="SignalP"/>
    </source>
</evidence>